<dbReference type="InterPro" id="IPR036390">
    <property type="entry name" value="WH_DNA-bd_sf"/>
</dbReference>
<dbReference type="Proteomes" id="UP001501391">
    <property type="component" value="Unassembled WGS sequence"/>
</dbReference>
<gene>
    <name evidence="3" type="ORF">GCM10009787_09100</name>
</gene>
<dbReference type="Gene3D" id="1.10.10.10">
    <property type="entry name" value="Winged helix-like DNA-binding domain superfamily/Winged helix DNA-binding domain"/>
    <property type="match status" value="1"/>
</dbReference>
<comment type="caution">
    <text evidence="3">The sequence shown here is derived from an EMBL/GenBank/DDBJ whole genome shotgun (WGS) entry which is preliminary data.</text>
</comment>
<evidence type="ECO:0000313" key="3">
    <source>
        <dbReference type="EMBL" id="GAA2192276.1"/>
    </source>
</evidence>
<dbReference type="SMART" id="SM00347">
    <property type="entry name" value="HTH_MARR"/>
    <property type="match status" value="1"/>
</dbReference>
<feature type="domain" description="HTH marR-type" evidence="2">
    <location>
        <begin position="10"/>
        <end position="146"/>
    </location>
</feature>
<reference evidence="3 4" key="1">
    <citation type="journal article" date="2019" name="Int. J. Syst. Evol. Microbiol.">
        <title>The Global Catalogue of Microorganisms (GCM) 10K type strain sequencing project: providing services to taxonomists for standard genome sequencing and annotation.</title>
        <authorList>
            <consortium name="The Broad Institute Genomics Platform"/>
            <consortium name="The Broad Institute Genome Sequencing Center for Infectious Disease"/>
            <person name="Wu L."/>
            <person name="Ma J."/>
        </authorList>
    </citation>
    <scope>NUCLEOTIDE SEQUENCE [LARGE SCALE GENOMIC DNA]</scope>
    <source>
        <strain evidence="3 4">JCM 14924</strain>
    </source>
</reference>
<sequence>MTTRWLTPEEQRAWRAYIAASRLLEDAIDRQLQQEGGMPHLFYSVLANLSDAPDRRLRMTDLAETLKITRSRLTYAVTRLERDGLVRRENCRRDKRSSLAVLTDAGMAVLERTAPGHVETVRASLFDRLTAEQVGQLEEICTGIARGLQGEDAESGADDVPWRRRSPCSPPPPPSS</sequence>
<keyword evidence="4" id="KW-1185">Reference proteome</keyword>
<protein>
    <submittedName>
        <fullName evidence="3">MarR family transcriptional regulator</fullName>
    </submittedName>
</protein>
<feature type="region of interest" description="Disordered" evidence="1">
    <location>
        <begin position="148"/>
        <end position="176"/>
    </location>
</feature>
<dbReference type="PROSITE" id="PS50995">
    <property type="entry name" value="HTH_MARR_2"/>
    <property type="match status" value="1"/>
</dbReference>
<organism evidence="3 4">
    <name type="scientific">Streptomyces bangladeshensis</name>
    <dbReference type="NCBI Taxonomy" id="295352"/>
    <lineage>
        <taxon>Bacteria</taxon>
        <taxon>Bacillati</taxon>
        <taxon>Actinomycetota</taxon>
        <taxon>Actinomycetes</taxon>
        <taxon>Kitasatosporales</taxon>
        <taxon>Streptomycetaceae</taxon>
        <taxon>Streptomyces</taxon>
    </lineage>
</organism>
<accession>A0ABN3BCP0</accession>
<evidence type="ECO:0000259" key="2">
    <source>
        <dbReference type="PROSITE" id="PS50995"/>
    </source>
</evidence>
<dbReference type="RefSeq" id="WP_086697633.1">
    <property type="nucleotide sequence ID" value="NZ_BAAAOQ010000002.1"/>
</dbReference>
<dbReference type="Pfam" id="PF12802">
    <property type="entry name" value="MarR_2"/>
    <property type="match status" value="1"/>
</dbReference>
<proteinExistence type="predicted"/>
<dbReference type="InterPro" id="IPR039422">
    <property type="entry name" value="MarR/SlyA-like"/>
</dbReference>
<dbReference type="PANTHER" id="PTHR33164:SF99">
    <property type="entry name" value="MARR FAMILY REGULATORY PROTEIN"/>
    <property type="match status" value="1"/>
</dbReference>
<name>A0ABN3BCP0_9ACTN</name>
<dbReference type="EMBL" id="BAAAOQ010000002">
    <property type="protein sequence ID" value="GAA2192276.1"/>
    <property type="molecule type" value="Genomic_DNA"/>
</dbReference>
<evidence type="ECO:0000256" key="1">
    <source>
        <dbReference type="SAM" id="MobiDB-lite"/>
    </source>
</evidence>
<dbReference type="InterPro" id="IPR036388">
    <property type="entry name" value="WH-like_DNA-bd_sf"/>
</dbReference>
<dbReference type="SUPFAM" id="SSF46785">
    <property type="entry name" value="Winged helix' DNA-binding domain"/>
    <property type="match status" value="1"/>
</dbReference>
<dbReference type="InterPro" id="IPR000835">
    <property type="entry name" value="HTH_MarR-typ"/>
</dbReference>
<dbReference type="PRINTS" id="PR00598">
    <property type="entry name" value="HTHMARR"/>
</dbReference>
<dbReference type="PANTHER" id="PTHR33164">
    <property type="entry name" value="TRANSCRIPTIONAL REGULATOR, MARR FAMILY"/>
    <property type="match status" value="1"/>
</dbReference>
<evidence type="ECO:0000313" key="4">
    <source>
        <dbReference type="Proteomes" id="UP001501391"/>
    </source>
</evidence>